<evidence type="ECO:0000256" key="1">
    <source>
        <dbReference type="PIRSR" id="PIRSR000705-1"/>
    </source>
</evidence>
<dbReference type="RefSeq" id="WP_170150018.1">
    <property type="nucleotide sequence ID" value="NZ_RBIN01000004.1"/>
</dbReference>
<dbReference type="PIRSF" id="PIRSF000705">
    <property type="entry name" value="DNK"/>
    <property type="match status" value="1"/>
</dbReference>
<evidence type="ECO:0000313" key="5">
    <source>
        <dbReference type="Proteomes" id="UP000281975"/>
    </source>
</evidence>
<dbReference type="SUPFAM" id="SSF52540">
    <property type="entry name" value="P-loop containing nucleoside triphosphate hydrolases"/>
    <property type="match status" value="1"/>
</dbReference>
<feature type="domain" description="Deoxynucleoside kinase" evidence="3">
    <location>
        <begin position="3"/>
        <end position="193"/>
    </location>
</feature>
<dbReference type="InterPro" id="IPR027417">
    <property type="entry name" value="P-loop_NTPase"/>
</dbReference>
<keyword evidence="5" id="KW-1185">Reference proteome</keyword>
<keyword evidence="2" id="KW-0547">Nucleotide-binding</keyword>
<feature type="binding site" evidence="2">
    <location>
        <begin position="7"/>
        <end position="15"/>
    </location>
    <ligand>
        <name>ATP</name>
        <dbReference type="ChEBI" id="CHEBI:30616"/>
    </ligand>
</feature>
<dbReference type="InterPro" id="IPR002624">
    <property type="entry name" value="DCK/DGK"/>
</dbReference>
<dbReference type="InterPro" id="IPR050566">
    <property type="entry name" value="Deoxyribonucleoside_kinase"/>
</dbReference>
<organism evidence="4 5">
    <name type="scientific">Kushneria sinocarnis</name>
    <dbReference type="NCBI Taxonomy" id="595502"/>
    <lineage>
        <taxon>Bacteria</taxon>
        <taxon>Pseudomonadati</taxon>
        <taxon>Pseudomonadota</taxon>
        <taxon>Gammaproteobacteria</taxon>
        <taxon>Oceanospirillales</taxon>
        <taxon>Halomonadaceae</taxon>
        <taxon>Kushneria</taxon>
    </lineage>
</organism>
<keyword evidence="4" id="KW-0808">Transferase</keyword>
<feature type="binding site" evidence="2">
    <location>
        <begin position="133"/>
        <end position="137"/>
    </location>
    <ligand>
        <name>ATP</name>
        <dbReference type="ChEBI" id="CHEBI:30616"/>
    </ligand>
</feature>
<dbReference type="PANTHER" id="PTHR10513:SF35">
    <property type="entry name" value="DEOXYADENOSINE KINASE"/>
    <property type="match status" value="1"/>
</dbReference>
<dbReference type="AlphaFoldDB" id="A0A420WWU1"/>
<keyword evidence="4" id="KW-0418">Kinase</keyword>
<sequence length="199" mass="22327">MMIAFEGPIGVGKTTLAEQLADFLGPQTRLLLEDFAGNAFLDDFYAQPERWALPAQLEFLVSRHEQLSACVPDPAAPTIADHSLMKDRIFAELLLSGRERALYDRLAARLQGEEITPDVLIYLDAETGVLLERIARRGRTFERDISGHYLKALRQGYERHLAALADSTLLLRLDTSNMVPTSANELASLWHRIQHSCPE</sequence>
<dbReference type="PANTHER" id="PTHR10513">
    <property type="entry name" value="DEOXYNUCLEOSIDE KINASE"/>
    <property type="match status" value="1"/>
</dbReference>
<evidence type="ECO:0000313" key="4">
    <source>
        <dbReference type="EMBL" id="RKR04184.1"/>
    </source>
</evidence>
<gene>
    <name evidence="4" type="ORF">C7446_1384</name>
</gene>
<dbReference type="CDD" id="cd01673">
    <property type="entry name" value="dNK"/>
    <property type="match status" value="1"/>
</dbReference>
<dbReference type="EMBL" id="RBIN01000004">
    <property type="protein sequence ID" value="RKR04184.1"/>
    <property type="molecule type" value="Genomic_DNA"/>
</dbReference>
<keyword evidence="2" id="KW-0067">ATP-binding</keyword>
<dbReference type="GO" id="GO:0005524">
    <property type="term" value="F:ATP binding"/>
    <property type="evidence" value="ECO:0007669"/>
    <property type="project" value="UniProtKB-KW"/>
</dbReference>
<accession>A0A420WWU1</accession>
<dbReference type="Gene3D" id="3.40.50.300">
    <property type="entry name" value="P-loop containing nucleotide triphosphate hydrolases"/>
    <property type="match status" value="1"/>
</dbReference>
<comment type="caution">
    <text evidence="4">The sequence shown here is derived from an EMBL/GenBank/DDBJ whole genome shotgun (WGS) entry which is preliminary data.</text>
</comment>
<protein>
    <submittedName>
        <fullName evidence="4">Deoxyadenosine/deoxycytidine kinase</fullName>
    </submittedName>
</protein>
<dbReference type="GO" id="GO:0019136">
    <property type="term" value="F:deoxynucleoside kinase activity"/>
    <property type="evidence" value="ECO:0007669"/>
    <property type="project" value="InterPro"/>
</dbReference>
<feature type="active site" description="Proton acceptor" evidence="1">
    <location>
        <position position="81"/>
    </location>
</feature>
<proteinExistence type="predicted"/>
<name>A0A420WWU1_9GAMM</name>
<dbReference type="Pfam" id="PF01712">
    <property type="entry name" value="dNK"/>
    <property type="match status" value="1"/>
</dbReference>
<evidence type="ECO:0000259" key="3">
    <source>
        <dbReference type="Pfam" id="PF01712"/>
    </source>
</evidence>
<evidence type="ECO:0000256" key="2">
    <source>
        <dbReference type="PIRSR" id="PIRSR000705-3"/>
    </source>
</evidence>
<reference evidence="4 5" key="1">
    <citation type="submission" date="2018-10" db="EMBL/GenBank/DDBJ databases">
        <title>Genomic Encyclopedia of Type Strains, Phase IV (KMG-IV): sequencing the most valuable type-strain genomes for metagenomic binning, comparative biology and taxonomic classification.</title>
        <authorList>
            <person name="Goeker M."/>
        </authorList>
    </citation>
    <scope>NUCLEOTIDE SEQUENCE [LARGE SCALE GENOMIC DNA]</scope>
    <source>
        <strain evidence="4 5">DSM 23229</strain>
    </source>
</reference>
<dbReference type="GO" id="GO:0005737">
    <property type="term" value="C:cytoplasm"/>
    <property type="evidence" value="ECO:0007669"/>
    <property type="project" value="TreeGrafter"/>
</dbReference>
<dbReference type="InterPro" id="IPR031314">
    <property type="entry name" value="DNK_dom"/>
</dbReference>
<dbReference type="Proteomes" id="UP000281975">
    <property type="component" value="Unassembled WGS sequence"/>
</dbReference>